<proteinExistence type="predicted"/>
<reference evidence="1" key="1">
    <citation type="submission" date="2022-03" db="EMBL/GenBank/DDBJ databases">
        <authorList>
            <person name="Alioto T."/>
            <person name="Alioto T."/>
            <person name="Gomez Garrido J."/>
        </authorList>
    </citation>
    <scope>NUCLEOTIDE SEQUENCE</scope>
</reference>
<gene>
    <name evidence="1" type="ORF">PECUL_23A059467</name>
</gene>
<keyword evidence="2" id="KW-1185">Reference proteome</keyword>
<name>A0AAD1RZM2_PELCU</name>
<evidence type="ECO:0000313" key="2">
    <source>
        <dbReference type="Proteomes" id="UP001295444"/>
    </source>
</evidence>
<feature type="non-terminal residue" evidence="1">
    <location>
        <position position="1"/>
    </location>
</feature>
<feature type="non-terminal residue" evidence="1">
    <location>
        <position position="76"/>
    </location>
</feature>
<accession>A0AAD1RZM2</accession>
<organism evidence="1 2">
    <name type="scientific">Pelobates cultripes</name>
    <name type="common">Western spadefoot toad</name>
    <dbReference type="NCBI Taxonomy" id="61616"/>
    <lineage>
        <taxon>Eukaryota</taxon>
        <taxon>Metazoa</taxon>
        <taxon>Chordata</taxon>
        <taxon>Craniata</taxon>
        <taxon>Vertebrata</taxon>
        <taxon>Euteleostomi</taxon>
        <taxon>Amphibia</taxon>
        <taxon>Batrachia</taxon>
        <taxon>Anura</taxon>
        <taxon>Pelobatoidea</taxon>
        <taxon>Pelobatidae</taxon>
        <taxon>Pelobates</taxon>
    </lineage>
</organism>
<protein>
    <submittedName>
        <fullName evidence="1">Uncharacterized protein</fullName>
    </submittedName>
</protein>
<evidence type="ECO:0000313" key="1">
    <source>
        <dbReference type="EMBL" id="CAH2283805.1"/>
    </source>
</evidence>
<dbReference type="AlphaFoldDB" id="A0AAD1RZM2"/>
<sequence length="76" mass="8806">LDDTATYRRLTYDPIHKFQKIIEEHINFGLHAGYLDQRTAAYLHVPFPRHPVLYTLPKLHKDSTNPPGRPIVSANE</sequence>
<dbReference type="EMBL" id="OW240915">
    <property type="protein sequence ID" value="CAH2283805.1"/>
    <property type="molecule type" value="Genomic_DNA"/>
</dbReference>
<dbReference type="Proteomes" id="UP001295444">
    <property type="component" value="Chromosome 04"/>
</dbReference>